<dbReference type="Proteomes" id="UP000184603">
    <property type="component" value="Unassembled WGS sequence"/>
</dbReference>
<dbReference type="AlphaFoldDB" id="A0A1M7XWG9"/>
<evidence type="ECO:0000313" key="1">
    <source>
        <dbReference type="EMBL" id="SHO43086.1"/>
    </source>
</evidence>
<evidence type="ECO:0000313" key="2">
    <source>
        <dbReference type="Proteomes" id="UP000184603"/>
    </source>
</evidence>
<dbReference type="EMBL" id="FRFE01000001">
    <property type="protein sequence ID" value="SHO43086.1"/>
    <property type="molecule type" value="Genomic_DNA"/>
</dbReference>
<evidence type="ECO:0008006" key="3">
    <source>
        <dbReference type="Google" id="ProtNLM"/>
    </source>
</evidence>
<dbReference type="OrthoDB" id="5455795at2"/>
<dbReference type="Gene3D" id="3.40.190.10">
    <property type="entry name" value="Periplasmic binding protein-like II"/>
    <property type="match status" value="2"/>
</dbReference>
<accession>A0A1M7XWG9</accession>
<proteinExistence type="predicted"/>
<protein>
    <recommendedName>
        <fullName evidence="3">Solute-binding protein family 3/N-terminal domain-containing protein</fullName>
    </recommendedName>
</protein>
<sequence length="297" mass="33394">MNHVQLTYKQMYAYYRRIFRLQTVFSIILLLIVLLPGKAFSSPATPPPTITLAFSTEPMPPYYTISGEAQEIGGPWRKMLDELFIEKLGWQVRYLIRPWQRAQYEVKMGNADGFISIITEERLQYASPIPTTFCCFPLHLFTWKGQPKLEQMKSIQTVDELAVMDLALVSNIGNGWYQKNIESKGVKTTWLPTDEQVLHFVAMQRGDGLIDLPSSMAHLANKLGLSEQIIDTGVSFGNVKVHLMIGKASPLANRLAEIDTAMKTIQENDTFAVLAAGSNEEHNAGNSGYLCECRKGQ</sequence>
<gene>
    <name evidence="1" type="ORF">SAMN02745220_00287</name>
</gene>
<keyword evidence="2" id="KW-1185">Reference proteome</keyword>
<dbReference type="SUPFAM" id="SSF53850">
    <property type="entry name" value="Periplasmic binding protein-like II"/>
    <property type="match status" value="1"/>
</dbReference>
<dbReference type="RefSeq" id="WP_143170595.1">
    <property type="nucleotide sequence ID" value="NZ_FRFE01000001.1"/>
</dbReference>
<dbReference type="STRING" id="1121416.SAMN02745220_00287"/>
<name>A0A1M7XWG9_9BACT</name>
<reference evidence="1 2" key="1">
    <citation type="submission" date="2016-12" db="EMBL/GenBank/DDBJ databases">
        <authorList>
            <person name="Song W.-J."/>
            <person name="Kurnit D.M."/>
        </authorList>
    </citation>
    <scope>NUCLEOTIDE SEQUENCE [LARGE SCALE GENOMIC DNA]</scope>
    <source>
        <strain evidence="1 2">DSM 18488</strain>
    </source>
</reference>
<organism evidence="1 2">
    <name type="scientific">Desulfopila aestuarii DSM 18488</name>
    <dbReference type="NCBI Taxonomy" id="1121416"/>
    <lineage>
        <taxon>Bacteria</taxon>
        <taxon>Pseudomonadati</taxon>
        <taxon>Thermodesulfobacteriota</taxon>
        <taxon>Desulfobulbia</taxon>
        <taxon>Desulfobulbales</taxon>
        <taxon>Desulfocapsaceae</taxon>
        <taxon>Desulfopila</taxon>
    </lineage>
</organism>